<comment type="caution">
    <text evidence="1">The sequence shown here is derived from an EMBL/GenBank/DDBJ whole genome shotgun (WGS) entry which is preliminary data.</text>
</comment>
<reference evidence="1 2" key="1">
    <citation type="submission" date="2023-07" db="EMBL/GenBank/DDBJ databases">
        <title>Sequencing the genomes of 1000 actinobacteria strains.</title>
        <authorList>
            <person name="Klenk H.-P."/>
        </authorList>
    </citation>
    <scope>NUCLEOTIDE SEQUENCE [LARGE SCALE GENOMIC DNA]</scope>
    <source>
        <strain evidence="1 2">DSM 44709</strain>
    </source>
</reference>
<dbReference type="AlphaFoldDB" id="A0AAE3VVP9"/>
<dbReference type="EMBL" id="JAUSUZ010000001">
    <property type="protein sequence ID" value="MDQ0364087.1"/>
    <property type="molecule type" value="Genomic_DNA"/>
</dbReference>
<evidence type="ECO:0000313" key="1">
    <source>
        <dbReference type="EMBL" id="MDQ0364087.1"/>
    </source>
</evidence>
<organism evidence="1 2">
    <name type="scientific">Catenuloplanes indicus</name>
    <dbReference type="NCBI Taxonomy" id="137267"/>
    <lineage>
        <taxon>Bacteria</taxon>
        <taxon>Bacillati</taxon>
        <taxon>Actinomycetota</taxon>
        <taxon>Actinomycetes</taxon>
        <taxon>Micromonosporales</taxon>
        <taxon>Micromonosporaceae</taxon>
        <taxon>Catenuloplanes</taxon>
    </lineage>
</organism>
<dbReference type="RefSeq" id="WP_307235209.1">
    <property type="nucleotide sequence ID" value="NZ_JAUSUZ010000001.1"/>
</dbReference>
<name>A0AAE3VVP9_9ACTN</name>
<sequence>MECFVDRDADYVRWTRDNPGGFVINTYRRPSARYLKLHRAGCRTITVLQPAATRWTTGDYVKICGTRADLEAWAARMLRASPEPCSLCC</sequence>
<keyword evidence="2" id="KW-1185">Reference proteome</keyword>
<gene>
    <name evidence="1" type="ORF">J2S42_000756</name>
</gene>
<evidence type="ECO:0000313" key="2">
    <source>
        <dbReference type="Proteomes" id="UP001240236"/>
    </source>
</evidence>
<accession>A0AAE3VVP9</accession>
<proteinExistence type="predicted"/>
<protein>
    <submittedName>
        <fullName evidence="1">Uncharacterized protein</fullName>
    </submittedName>
</protein>
<dbReference type="Proteomes" id="UP001240236">
    <property type="component" value="Unassembled WGS sequence"/>
</dbReference>